<accession>A0AAD5MEG6</accession>
<protein>
    <submittedName>
        <fullName evidence="1">Uncharacterized protein</fullName>
    </submittedName>
</protein>
<comment type="caution">
    <text evidence="1">The sequence shown here is derived from an EMBL/GenBank/DDBJ whole genome shotgun (WGS) entry which is preliminary data.</text>
</comment>
<organism evidence="1 2">
    <name type="scientific">Parelaphostrongylus tenuis</name>
    <name type="common">Meningeal worm</name>
    <dbReference type="NCBI Taxonomy" id="148309"/>
    <lineage>
        <taxon>Eukaryota</taxon>
        <taxon>Metazoa</taxon>
        <taxon>Ecdysozoa</taxon>
        <taxon>Nematoda</taxon>
        <taxon>Chromadorea</taxon>
        <taxon>Rhabditida</taxon>
        <taxon>Rhabditina</taxon>
        <taxon>Rhabditomorpha</taxon>
        <taxon>Strongyloidea</taxon>
        <taxon>Metastrongylidae</taxon>
        <taxon>Parelaphostrongylus</taxon>
    </lineage>
</organism>
<keyword evidence="2" id="KW-1185">Reference proteome</keyword>
<dbReference type="EMBL" id="JAHQIW010003036">
    <property type="protein sequence ID" value="KAJ1357092.1"/>
    <property type="molecule type" value="Genomic_DNA"/>
</dbReference>
<evidence type="ECO:0000313" key="1">
    <source>
        <dbReference type="EMBL" id="KAJ1357092.1"/>
    </source>
</evidence>
<sequence length="78" mass="8218">MVQGNGSFENLQTVFSLQNAPSTSLPAAWRTIVDEVEVRDHVPAAQVAGAVESSSSLGISSTVVMTQQMLVMQSLALV</sequence>
<dbReference type="Proteomes" id="UP001196413">
    <property type="component" value="Unassembled WGS sequence"/>
</dbReference>
<evidence type="ECO:0000313" key="2">
    <source>
        <dbReference type="Proteomes" id="UP001196413"/>
    </source>
</evidence>
<proteinExistence type="predicted"/>
<gene>
    <name evidence="1" type="ORF">KIN20_015135</name>
</gene>
<name>A0AAD5MEG6_PARTN</name>
<reference evidence="1" key="1">
    <citation type="submission" date="2021-06" db="EMBL/GenBank/DDBJ databases">
        <title>Parelaphostrongylus tenuis whole genome reference sequence.</title>
        <authorList>
            <person name="Garwood T.J."/>
            <person name="Larsen P.A."/>
            <person name="Fountain-Jones N.M."/>
            <person name="Garbe J.R."/>
            <person name="Macchietto M.G."/>
            <person name="Kania S.A."/>
            <person name="Gerhold R.W."/>
            <person name="Richards J.E."/>
            <person name="Wolf T.M."/>
        </authorList>
    </citation>
    <scope>NUCLEOTIDE SEQUENCE</scope>
    <source>
        <strain evidence="1">MNPRO001-30</strain>
        <tissue evidence="1">Meninges</tissue>
    </source>
</reference>
<dbReference type="AlphaFoldDB" id="A0AAD5MEG6"/>